<dbReference type="AlphaFoldDB" id="A0AAD5VYC0"/>
<sequence length="980" mass="106301">MENTSLKITISEYFQLLVTAGDLRVQADEATGLVTQLTKLKASQEKLKEARIKYNTLRAQWEIAFEPAKLAYEKAVQLKASLNTNVDIPMYGFLEGKKHGKNNIRAVRIAKLCAELETLSADTTPGTNKSSGSSEKVGAETSGVDDVHPTTPSPASEAGVPDIPAPLGQVTVVTVPMPASPVCAPPTPSLATFQANKSSLASVIPPPDTSTFISPNPSAPTTESLGLAPLVPPKPAQKPIHSNSGPPAAEPYPTAFPVDRDPTTQTASQVLVQPLHADASPTPKRGPPAPDGKVSIKTTSSATQPPVVDGPSPAPIPHVPYISLTSIPAVLSSQSTVIATPTPVHTLDTHAPPTDAPVHVTAPPVINVCVPSAATAPDAAPHLPPPAGASTGIVEAINPHGGLSSFPKTGDTGALTSVNGFPSLLDARSPSLPNWGYSETHATPSQNPQQNSNRFNFNFNTYTHLMDQNFVATPNHPDINLSPGQQPQMTSLLGTDFVFNDMTLPGGQDHPGLSFNVAYNMFKTLPSTQVGPTPARRRKQRSEAGPSKHATAAGGSSFIMFTPATMSTPTIEGKHISPPSHLATSSATPDEAGKDRNTAPKAEGHDDTNDDDNEEALAKKVEKAWKPAIKLLPQGIPLFKVYVELINPLALSHFKHRRIDLPVTYMLDLPAKIMKCPSMWVGKAEDKLKMVANEWDQYLKDRTPMSAESKNLITKYASILPRALTYSREVVLYILTTSHGNIICPYHRWVSKKLENDLQFETHVPGHYSVTGVPGILRIKRLIKCAKEVASKVVEVGKLFLSDQQPMPPAPKEDPSETEEEDKPLERKPGELHCGCIEDEVLLELILWKSTLQQSPSTGIVETWQDVFLHPRDRTFVMRAYTFWMGLKADILYEYDAEGNHRDMVDITQYQIKFFGDRLERAMNDREDLSGIISGIQDMGMVSFDNDDDNDDNEEEEEEEEEEDQDQVEVKKGTEAVTTA</sequence>
<organism evidence="2 3">
    <name type="scientific">Leucocoprinus birnbaumii</name>
    <dbReference type="NCBI Taxonomy" id="56174"/>
    <lineage>
        <taxon>Eukaryota</taxon>
        <taxon>Fungi</taxon>
        <taxon>Dikarya</taxon>
        <taxon>Basidiomycota</taxon>
        <taxon>Agaricomycotina</taxon>
        <taxon>Agaricomycetes</taxon>
        <taxon>Agaricomycetidae</taxon>
        <taxon>Agaricales</taxon>
        <taxon>Agaricineae</taxon>
        <taxon>Agaricaceae</taxon>
        <taxon>Leucocoprinus</taxon>
    </lineage>
</organism>
<accession>A0AAD5VYC0</accession>
<evidence type="ECO:0000313" key="2">
    <source>
        <dbReference type="EMBL" id="KAJ3570346.1"/>
    </source>
</evidence>
<keyword evidence="3" id="KW-1185">Reference proteome</keyword>
<proteinExistence type="predicted"/>
<feature type="compositionally biased region" description="Acidic residues" evidence="1">
    <location>
        <begin position="945"/>
        <end position="967"/>
    </location>
</feature>
<feature type="region of interest" description="Disordered" evidence="1">
    <location>
        <begin position="275"/>
        <end position="312"/>
    </location>
</feature>
<feature type="region of interest" description="Disordered" evidence="1">
    <location>
        <begin position="121"/>
        <end position="163"/>
    </location>
</feature>
<feature type="region of interest" description="Disordered" evidence="1">
    <location>
        <begin position="201"/>
        <end position="261"/>
    </location>
</feature>
<feature type="region of interest" description="Disordered" evidence="1">
    <location>
        <begin position="525"/>
        <end position="612"/>
    </location>
</feature>
<reference evidence="2" key="1">
    <citation type="submission" date="2022-07" db="EMBL/GenBank/DDBJ databases">
        <title>Genome Sequence of Leucocoprinus birnbaumii.</title>
        <authorList>
            <person name="Buettner E."/>
        </authorList>
    </citation>
    <scope>NUCLEOTIDE SEQUENCE</scope>
    <source>
        <strain evidence="2">VT141</strain>
    </source>
</reference>
<comment type="caution">
    <text evidence="2">The sequence shown here is derived from an EMBL/GenBank/DDBJ whole genome shotgun (WGS) entry which is preliminary data.</text>
</comment>
<feature type="compositionally biased region" description="Polar residues" evidence="1">
    <location>
        <begin position="121"/>
        <end position="134"/>
    </location>
</feature>
<feature type="region of interest" description="Disordered" evidence="1">
    <location>
        <begin position="940"/>
        <end position="980"/>
    </location>
</feature>
<dbReference type="Proteomes" id="UP001213000">
    <property type="component" value="Unassembled WGS sequence"/>
</dbReference>
<feature type="region of interest" description="Disordered" evidence="1">
    <location>
        <begin position="804"/>
        <end position="830"/>
    </location>
</feature>
<protein>
    <submittedName>
        <fullName evidence="2">Uncharacterized protein</fullName>
    </submittedName>
</protein>
<evidence type="ECO:0000256" key="1">
    <source>
        <dbReference type="SAM" id="MobiDB-lite"/>
    </source>
</evidence>
<name>A0AAD5VYC0_9AGAR</name>
<gene>
    <name evidence="2" type="ORF">NP233_g4471</name>
</gene>
<dbReference type="EMBL" id="JANIEX010000242">
    <property type="protein sequence ID" value="KAJ3570346.1"/>
    <property type="molecule type" value="Genomic_DNA"/>
</dbReference>
<evidence type="ECO:0000313" key="3">
    <source>
        <dbReference type="Proteomes" id="UP001213000"/>
    </source>
</evidence>
<feature type="compositionally biased region" description="Polar residues" evidence="1">
    <location>
        <begin position="209"/>
        <end position="224"/>
    </location>
</feature>
<feature type="compositionally biased region" description="Basic and acidic residues" evidence="1">
    <location>
        <begin position="591"/>
        <end position="607"/>
    </location>
</feature>